<comment type="function">
    <text evidence="9">Site-specific tyrosine recombinase, which acts by catalyzing the cutting and rejoining of the recombining DNA molecules. The XerC-XerD complex is essential to convert dimers of the bacterial chromosome into monomers to permit their segregation at cell division. It also contributes to the segregational stability of plasmids.</text>
</comment>
<dbReference type="SUPFAM" id="SSF56349">
    <property type="entry name" value="DNA breaking-rejoining enzymes"/>
    <property type="match status" value="1"/>
</dbReference>
<dbReference type="PROSITE" id="PS51898">
    <property type="entry name" value="TYR_RECOMBINASE"/>
    <property type="match status" value="1"/>
</dbReference>
<feature type="active site" evidence="9">
    <location>
        <position position="274"/>
    </location>
</feature>
<keyword evidence="7 9" id="KW-0233">DNA recombination</keyword>
<dbReference type="OrthoDB" id="9801717at2"/>
<dbReference type="RefSeq" id="WP_027290746.1">
    <property type="nucleotide sequence ID" value="NZ_CALVFX010000003.1"/>
</dbReference>
<keyword evidence="8 9" id="KW-0131">Cell cycle</keyword>
<proteinExistence type="inferred from homology"/>
<evidence type="ECO:0000313" key="13">
    <source>
        <dbReference type="Proteomes" id="UP000255233"/>
    </source>
</evidence>
<dbReference type="GO" id="GO:0003677">
    <property type="term" value="F:DNA binding"/>
    <property type="evidence" value="ECO:0007669"/>
    <property type="project" value="UniProtKB-UniRule"/>
</dbReference>
<gene>
    <name evidence="12" type="primary">xerC_1</name>
    <name evidence="9" type="synonym">xerC</name>
    <name evidence="12" type="ORF">NCTC11190_00446</name>
</gene>
<dbReference type="GO" id="GO:0007059">
    <property type="term" value="P:chromosome segregation"/>
    <property type="evidence" value="ECO:0007669"/>
    <property type="project" value="UniProtKB-UniRule"/>
</dbReference>
<dbReference type="PANTHER" id="PTHR30349:SF77">
    <property type="entry name" value="TYROSINE RECOMBINASE XERC"/>
    <property type="match status" value="1"/>
</dbReference>
<organism evidence="12 13">
    <name type="scientific">Rikenella microfusus</name>
    <dbReference type="NCBI Taxonomy" id="28139"/>
    <lineage>
        <taxon>Bacteria</taxon>
        <taxon>Pseudomonadati</taxon>
        <taxon>Bacteroidota</taxon>
        <taxon>Bacteroidia</taxon>
        <taxon>Bacteroidales</taxon>
        <taxon>Rikenellaceae</taxon>
        <taxon>Rikenella</taxon>
    </lineage>
</organism>
<feature type="active site" evidence="9">
    <location>
        <position position="153"/>
    </location>
</feature>
<evidence type="ECO:0000256" key="7">
    <source>
        <dbReference type="ARBA" id="ARBA00023172"/>
    </source>
</evidence>
<dbReference type="InterPro" id="IPR050090">
    <property type="entry name" value="Tyrosine_recombinase_XerCD"/>
</dbReference>
<comment type="subunit">
    <text evidence="9">Forms a cyclic heterotetrameric complex composed of two molecules of XerC and two molecules of XerD.</text>
</comment>
<evidence type="ECO:0000259" key="11">
    <source>
        <dbReference type="PROSITE" id="PS51900"/>
    </source>
</evidence>
<dbReference type="InterPro" id="IPR044068">
    <property type="entry name" value="CB"/>
</dbReference>
<feature type="active site" evidence="9">
    <location>
        <position position="251"/>
    </location>
</feature>
<reference evidence="12 13" key="1">
    <citation type="submission" date="2018-06" db="EMBL/GenBank/DDBJ databases">
        <authorList>
            <consortium name="Pathogen Informatics"/>
            <person name="Doyle S."/>
        </authorList>
    </citation>
    <scope>NUCLEOTIDE SEQUENCE [LARGE SCALE GENOMIC DNA]</scope>
    <source>
        <strain evidence="12 13">NCTC11190</strain>
    </source>
</reference>
<feature type="domain" description="Core-binding (CB)" evidence="11">
    <location>
        <begin position="1"/>
        <end position="90"/>
    </location>
</feature>
<name>A0A379MNY6_9BACT</name>
<dbReference type="GO" id="GO:0005737">
    <property type="term" value="C:cytoplasm"/>
    <property type="evidence" value="ECO:0007669"/>
    <property type="project" value="UniProtKB-SubCell"/>
</dbReference>
<evidence type="ECO:0000256" key="8">
    <source>
        <dbReference type="ARBA" id="ARBA00023306"/>
    </source>
</evidence>
<evidence type="ECO:0000256" key="5">
    <source>
        <dbReference type="ARBA" id="ARBA00022908"/>
    </source>
</evidence>
<keyword evidence="2 9" id="KW-0963">Cytoplasm</keyword>
<comment type="subcellular location">
    <subcellularLocation>
        <location evidence="1 9">Cytoplasm</location>
    </subcellularLocation>
</comment>
<evidence type="ECO:0000256" key="2">
    <source>
        <dbReference type="ARBA" id="ARBA00022490"/>
    </source>
</evidence>
<evidence type="ECO:0000256" key="9">
    <source>
        <dbReference type="HAMAP-Rule" id="MF_01808"/>
    </source>
</evidence>
<keyword evidence="6 9" id="KW-0238">DNA-binding</keyword>
<evidence type="ECO:0000256" key="3">
    <source>
        <dbReference type="ARBA" id="ARBA00022618"/>
    </source>
</evidence>
<dbReference type="Pfam" id="PF02899">
    <property type="entry name" value="Phage_int_SAM_1"/>
    <property type="match status" value="1"/>
</dbReference>
<keyword evidence="4 9" id="KW-0159">Chromosome partition</keyword>
<accession>A0A379MNY6</accession>
<dbReference type="PROSITE" id="PS51900">
    <property type="entry name" value="CB"/>
    <property type="match status" value="1"/>
</dbReference>
<dbReference type="InterPro" id="IPR023009">
    <property type="entry name" value="Tyrosine_recombinase_XerC/XerD"/>
</dbReference>
<dbReference type="Gene3D" id="1.10.443.10">
    <property type="entry name" value="Intergrase catalytic core"/>
    <property type="match status" value="1"/>
</dbReference>
<evidence type="ECO:0000256" key="4">
    <source>
        <dbReference type="ARBA" id="ARBA00022829"/>
    </source>
</evidence>
<dbReference type="AlphaFoldDB" id="A0A379MNY6"/>
<dbReference type="GO" id="GO:0009037">
    <property type="term" value="F:tyrosine-based site-specific recombinase activity"/>
    <property type="evidence" value="ECO:0007669"/>
    <property type="project" value="UniProtKB-UniRule"/>
</dbReference>
<evidence type="ECO:0000313" key="12">
    <source>
        <dbReference type="EMBL" id="SUE33243.1"/>
    </source>
</evidence>
<comment type="similarity">
    <text evidence="9">Belongs to the 'phage' integrase family. XerC subfamily.</text>
</comment>
<dbReference type="Pfam" id="PF00589">
    <property type="entry name" value="Phage_integrase"/>
    <property type="match status" value="1"/>
</dbReference>
<dbReference type="HAMAP" id="MF_01808">
    <property type="entry name" value="Recomb_XerC_XerD"/>
    <property type="match status" value="1"/>
</dbReference>
<evidence type="ECO:0000256" key="6">
    <source>
        <dbReference type="ARBA" id="ARBA00023125"/>
    </source>
</evidence>
<feature type="domain" description="Tyr recombinase" evidence="10">
    <location>
        <begin position="111"/>
        <end position="296"/>
    </location>
</feature>
<evidence type="ECO:0000259" key="10">
    <source>
        <dbReference type="PROSITE" id="PS51898"/>
    </source>
</evidence>
<dbReference type="Proteomes" id="UP000255233">
    <property type="component" value="Unassembled WGS sequence"/>
</dbReference>
<dbReference type="GO" id="GO:0006313">
    <property type="term" value="P:DNA transposition"/>
    <property type="evidence" value="ECO:0007669"/>
    <property type="project" value="UniProtKB-UniRule"/>
</dbReference>
<dbReference type="PANTHER" id="PTHR30349">
    <property type="entry name" value="PHAGE INTEGRASE-RELATED"/>
    <property type="match status" value="1"/>
</dbReference>
<dbReference type="InterPro" id="IPR010998">
    <property type="entry name" value="Integrase_recombinase_N"/>
</dbReference>
<dbReference type="InterPro" id="IPR011010">
    <property type="entry name" value="DNA_brk_join_enz"/>
</dbReference>
<keyword evidence="13" id="KW-1185">Reference proteome</keyword>
<sequence length="309" mass="34825">MTDYIERFGRYMEAERRSSASTVDIYTRDLRGFEAYMRESGGAPDGMLEPETIGLKDVRGWVMREVETGTAVGSVNRKISTLRSFFRYLMREGVVTKNPVHDVKALRSGRRLPVFVEQSRMDRLVRVLEEPSEEFAAERDAMVVLMLYACGLRRSELASLTLESLDLAGRTVRVMGKGAKERQIPLLPDTASRLEHYLTVRAQEKICEGDENCLFLSNKGKRLSATGVYTIVRGCLSSAGVQGKRSPHVLRHTFATHLMQHGASVRMVQQLLGHASLAATQIYTHNTIESLKETYNHAHPRAHLNTKEK</sequence>
<dbReference type="InterPro" id="IPR002104">
    <property type="entry name" value="Integrase_catalytic"/>
</dbReference>
<evidence type="ECO:0000256" key="1">
    <source>
        <dbReference type="ARBA" id="ARBA00004496"/>
    </source>
</evidence>
<keyword evidence="3 9" id="KW-0132">Cell division</keyword>
<feature type="active site" evidence="9">
    <location>
        <position position="248"/>
    </location>
</feature>
<dbReference type="EMBL" id="UGVL01000001">
    <property type="protein sequence ID" value="SUE33243.1"/>
    <property type="molecule type" value="Genomic_DNA"/>
</dbReference>
<dbReference type="STRING" id="880526.GCA_000427365_00998"/>
<dbReference type="InterPro" id="IPR013762">
    <property type="entry name" value="Integrase-like_cat_sf"/>
</dbReference>
<protein>
    <recommendedName>
        <fullName evidence="9">Tyrosine recombinase XerC</fullName>
    </recommendedName>
</protein>
<feature type="active site" evidence="9">
    <location>
        <position position="177"/>
    </location>
</feature>
<keyword evidence="5 9" id="KW-0229">DNA integration</keyword>
<dbReference type="Gene3D" id="1.10.150.130">
    <property type="match status" value="1"/>
</dbReference>
<dbReference type="GO" id="GO:0051301">
    <property type="term" value="P:cell division"/>
    <property type="evidence" value="ECO:0007669"/>
    <property type="project" value="UniProtKB-KW"/>
</dbReference>
<dbReference type="InterPro" id="IPR004107">
    <property type="entry name" value="Integrase_SAM-like_N"/>
</dbReference>
<feature type="active site" description="O-(3'-phospho-DNA)-tyrosine intermediate" evidence="9">
    <location>
        <position position="283"/>
    </location>
</feature>